<keyword evidence="1" id="KW-0812">Transmembrane</keyword>
<protein>
    <submittedName>
        <fullName evidence="2">Uncharacterized protein</fullName>
    </submittedName>
</protein>
<keyword evidence="1" id="KW-0472">Membrane</keyword>
<reference evidence="2" key="1">
    <citation type="journal article" date="2021" name="Proc. Natl. Acad. Sci. U.S.A.">
        <title>A Catalog of Tens of Thousands of Viruses from Human Metagenomes Reveals Hidden Associations with Chronic Diseases.</title>
        <authorList>
            <person name="Tisza M.J."/>
            <person name="Buck C.B."/>
        </authorList>
    </citation>
    <scope>NUCLEOTIDE SEQUENCE</scope>
    <source>
        <strain evidence="2">Ctz6O13</strain>
    </source>
</reference>
<feature type="transmembrane region" description="Helical" evidence="1">
    <location>
        <begin position="56"/>
        <end position="75"/>
    </location>
</feature>
<sequence length="77" mass="8709">MYSLMVLVGPVLLIMTSMAACLLTVTSDKEVKTAIRKYAEGNKLVRSLSYLTNPKVVLPLLILDFFYILVKPFILTW</sequence>
<name>A0A8S5TKS0_9CAUD</name>
<accession>A0A8S5TKS0</accession>
<organism evidence="2">
    <name type="scientific">Podoviridae sp. ctz6O13</name>
    <dbReference type="NCBI Taxonomy" id="2827757"/>
    <lineage>
        <taxon>Viruses</taxon>
        <taxon>Duplodnaviria</taxon>
        <taxon>Heunggongvirae</taxon>
        <taxon>Uroviricota</taxon>
        <taxon>Caudoviricetes</taxon>
    </lineage>
</organism>
<evidence type="ECO:0000313" key="2">
    <source>
        <dbReference type="EMBL" id="DAF63761.1"/>
    </source>
</evidence>
<dbReference type="EMBL" id="BK032843">
    <property type="protein sequence ID" value="DAF63761.1"/>
    <property type="molecule type" value="Genomic_DNA"/>
</dbReference>
<evidence type="ECO:0000256" key="1">
    <source>
        <dbReference type="SAM" id="Phobius"/>
    </source>
</evidence>
<keyword evidence="1" id="KW-1133">Transmembrane helix</keyword>
<proteinExistence type="predicted"/>